<protein>
    <submittedName>
        <fullName evidence="16">PTS system N-acetylglucosamine-specific IIC component</fullName>
    </submittedName>
</protein>
<dbReference type="KEGG" id="sapi:SAPIS_v1c02090"/>
<evidence type="ECO:0000256" key="12">
    <source>
        <dbReference type="SAM" id="MobiDB-lite"/>
    </source>
</evidence>
<evidence type="ECO:0000256" key="9">
    <source>
        <dbReference type="ARBA" id="ARBA00022989"/>
    </source>
</evidence>
<evidence type="ECO:0000256" key="8">
    <source>
        <dbReference type="ARBA" id="ARBA00022777"/>
    </source>
</evidence>
<dbReference type="GO" id="GO:0008982">
    <property type="term" value="F:protein-N(PI)-phosphohistidine-sugar phosphotransferase activity"/>
    <property type="evidence" value="ECO:0007669"/>
    <property type="project" value="InterPro"/>
</dbReference>
<dbReference type="GO" id="GO:0005886">
    <property type="term" value="C:plasma membrane"/>
    <property type="evidence" value="ECO:0007669"/>
    <property type="project" value="UniProtKB-SubCell"/>
</dbReference>
<dbReference type="RefSeq" id="WP_023788989.1">
    <property type="nucleotide sequence ID" value="NC_022998.1"/>
</dbReference>
<dbReference type="PANTHER" id="PTHR30009">
    <property type="entry name" value="CYTOCHROME C-TYPE SYNTHESIS PROTEIN AND PTS TRANSMEMBRANE COMPONENT"/>
    <property type="match status" value="1"/>
</dbReference>
<dbReference type="PROSITE" id="PS51098">
    <property type="entry name" value="PTS_EIIB_TYPE_1"/>
    <property type="match status" value="1"/>
</dbReference>
<keyword evidence="3" id="KW-1003">Cell membrane</keyword>
<feature type="transmembrane region" description="Helical" evidence="13">
    <location>
        <begin position="121"/>
        <end position="137"/>
    </location>
</feature>
<feature type="transmembrane region" description="Helical" evidence="13">
    <location>
        <begin position="185"/>
        <end position="205"/>
    </location>
</feature>
<dbReference type="PROSITE" id="PS51103">
    <property type="entry name" value="PTS_EIIC_TYPE_1"/>
    <property type="match status" value="1"/>
</dbReference>
<keyword evidence="4" id="KW-0762">Sugar transport</keyword>
<dbReference type="EMBL" id="CP006682">
    <property type="protein sequence ID" value="AHB36055.1"/>
    <property type="molecule type" value="Genomic_DNA"/>
</dbReference>
<keyword evidence="7 13" id="KW-0812">Transmembrane</keyword>
<dbReference type="OrthoDB" id="9764327at2"/>
<dbReference type="GO" id="GO:0009401">
    <property type="term" value="P:phosphoenolpyruvate-dependent sugar phosphotransferase system"/>
    <property type="evidence" value="ECO:0007669"/>
    <property type="project" value="UniProtKB-KW"/>
</dbReference>
<dbReference type="STRING" id="1276258.SAPIS_v1c02090"/>
<dbReference type="SUPFAM" id="SSF55604">
    <property type="entry name" value="Glucose permease domain IIB"/>
    <property type="match status" value="1"/>
</dbReference>
<dbReference type="InterPro" id="IPR003352">
    <property type="entry name" value="PTS_EIIC"/>
</dbReference>
<dbReference type="GO" id="GO:0090563">
    <property type="term" value="F:protein-phosphocysteine-sugar phosphotransferase activity"/>
    <property type="evidence" value="ECO:0007669"/>
    <property type="project" value="TreeGrafter"/>
</dbReference>
<dbReference type="PROSITE" id="PS01035">
    <property type="entry name" value="PTS_EIIB_TYPE_1_CYS"/>
    <property type="match status" value="1"/>
</dbReference>
<feature type="transmembrane region" description="Helical" evidence="13">
    <location>
        <begin position="421"/>
        <end position="443"/>
    </location>
</feature>
<dbReference type="InterPro" id="IPR050429">
    <property type="entry name" value="PTS_Glucose_EIICBA"/>
</dbReference>
<feature type="compositionally biased region" description="Basic residues" evidence="12">
    <location>
        <begin position="11"/>
        <end position="20"/>
    </location>
</feature>
<comment type="subcellular location">
    <subcellularLocation>
        <location evidence="1">Cell membrane</location>
        <topology evidence="1">Multi-pass membrane protein</topology>
    </subcellularLocation>
</comment>
<dbReference type="InterPro" id="IPR013013">
    <property type="entry name" value="PTS_EIIC_1"/>
</dbReference>
<evidence type="ECO:0000256" key="3">
    <source>
        <dbReference type="ARBA" id="ARBA00022475"/>
    </source>
</evidence>
<evidence type="ECO:0000313" key="17">
    <source>
        <dbReference type="Proteomes" id="UP000018550"/>
    </source>
</evidence>
<keyword evidence="6" id="KW-0598">Phosphotransferase system</keyword>
<dbReference type="PATRIC" id="fig|1276258.3.peg.203"/>
<keyword evidence="2" id="KW-0813">Transport</keyword>
<accession>V5RJV2</accession>
<name>V5RJV2_SPIAP</name>
<evidence type="ECO:0000256" key="1">
    <source>
        <dbReference type="ARBA" id="ARBA00004651"/>
    </source>
</evidence>
<dbReference type="PANTHER" id="PTHR30009:SF4">
    <property type="entry name" value="PTS SYSTEM N-ACETYLGLUCOSAMINE-SPECIFIC EIICBA COMPONENT"/>
    <property type="match status" value="1"/>
</dbReference>
<feature type="transmembrane region" description="Helical" evidence="13">
    <location>
        <begin position="368"/>
        <end position="384"/>
    </location>
</feature>
<dbReference type="InterPro" id="IPR001996">
    <property type="entry name" value="PTS_IIB_1"/>
</dbReference>
<evidence type="ECO:0000256" key="7">
    <source>
        <dbReference type="ARBA" id="ARBA00022692"/>
    </source>
</evidence>
<keyword evidence="5" id="KW-0808">Transferase</keyword>
<evidence type="ECO:0000259" key="15">
    <source>
        <dbReference type="PROSITE" id="PS51103"/>
    </source>
</evidence>
<dbReference type="CDD" id="cd00212">
    <property type="entry name" value="PTS_IIB_glc"/>
    <property type="match status" value="1"/>
</dbReference>
<evidence type="ECO:0000256" key="4">
    <source>
        <dbReference type="ARBA" id="ARBA00022597"/>
    </source>
</evidence>
<organism evidence="16 17">
    <name type="scientific">Spiroplasma apis B31</name>
    <dbReference type="NCBI Taxonomy" id="1276258"/>
    <lineage>
        <taxon>Bacteria</taxon>
        <taxon>Bacillati</taxon>
        <taxon>Mycoplasmatota</taxon>
        <taxon>Mollicutes</taxon>
        <taxon>Entomoplasmatales</taxon>
        <taxon>Spiroplasmataceae</taxon>
        <taxon>Spiroplasma</taxon>
    </lineage>
</organism>
<evidence type="ECO:0000256" key="5">
    <source>
        <dbReference type="ARBA" id="ARBA00022679"/>
    </source>
</evidence>
<sequence>MAEQQIFASKKEKRLAKKTKSSSGGSGSWNNFLTMLQELGKALQFPIAVLPFAAILNRFGALGLQYTSEILDNGSVLITNKVGYWISTLIQKPGAVPFENLPLLFAIGTAFGLAKDHRGEVALVALIFYMSLAALTAEHTLPEMFYKGVFTFEDNKGDMWSRLFYVPLYKEGTEASVENISGGKYILDIGVLGGIVSGCMSAFFYNKFKDIKLPTALSFFGGRRFVPMVALVAAIPVALLFSIIWPWIQYGLVSFGGLVANPNNPIVAVPGTAIYGVLNRLLLPFGLHQILNTFFWFQLPVGDFKVGPINGNVIGDPTFVNGDINAFANGMSNSGLFQSGFFPIMMGGMPCAALAMIMSSRKENRKEVAGFLGGVAAVSFLSGITEPLEFSFVFISPLLLLLHALMTGVFVAITTGMHIQIGFGFSAGFIDYLISFAQSWGIAKYHDSLVLSNPLWILVLSVGAGLAYYLVFYITITKMNLATPGREIKDDASINSNDLLDKELSNNSNITNKYDLMAAKIIKAVGEDNFVSIDNCATRLRLILKDNSLIDDKMVKLAGAFGTKRLGAEGAQIVIGPDVEHVANSIKKQLGIEWTHKFDS</sequence>
<feature type="domain" description="PTS EIIC type-1" evidence="15">
    <location>
        <begin position="30"/>
        <end position="488"/>
    </location>
</feature>
<dbReference type="Gene3D" id="3.30.1360.60">
    <property type="entry name" value="Glucose permease domain IIB"/>
    <property type="match status" value="1"/>
</dbReference>
<evidence type="ECO:0000256" key="10">
    <source>
        <dbReference type="ARBA" id="ARBA00023136"/>
    </source>
</evidence>
<keyword evidence="17" id="KW-1185">Reference proteome</keyword>
<dbReference type="AlphaFoldDB" id="V5RJV2"/>
<dbReference type="Pfam" id="PF00367">
    <property type="entry name" value="PTS_EIIB"/>
    <property type="match status" value="1"/>
</dbReference>
<feature type="region of interest" description="Disordered" evidence="12">
    <location>
        <begin position="1"/>
        <end position="26"/>
    </location>
</feature>
<evidence type="ECO:0000256" key="11">
    <source>
        <dbReference type="PROSITE-ProRule" id="PRU00421"/>
    </source>
</evidence>
<dbReference type="Pfam" id="PF02378">
    <property type="entry name" value="PTS_EIIC"/>
    <property type="match status" value="1"/>
</dbReference>
<dbReference type="eggNOG" id="COG1264">
    <property type="taxonomic scope" value="Bacteria"/>
</dbReference>
<evidence type="ECO:0000313" key="16">
    <source>
        <dbReference type="EMBL" id="AHB36055.1"/>
    </source>
</evidence>
<dbReference type="InterPro" id="IPR018113">
    <property type="entry name" value="PTrfase_EIIB_Cys"/>
</dbReference>
<keyword evidence="8" id="KW-0418">Kinase</keyword>
<dbReference type="eggNOG" id="COG1263">
    <property type="taxonomic scope" value="Bacteria"/>
</dbReference>
<dbReference type="Proteomes" id="UP000018550">
    <property type="component" value="Chromosome"/>
</dbReference>
<gene>
    <name evidence="16" type="primary">nagE2</name>
    <name evidence="16" type="ORF">SAPIS_v1c02090</name>
</gene>
<proteinExistence type="predicted"/>
<feature type="domain" description="PTS EIIB type-1" evidence="14">
    <location>
        <begin position="514"/>
        <end position="596"/>
    </location>
</feature>
<keyword evidence="10 13" id="KW-0472">Membrane</keyword>
<evidence type="ECO:0000256" key="6">
    <source>
        <dbReference type="ARBA" id="ARBA00022683"/>
    </source>
</evidence>
<evidence type="ECO:0000256" key="13">
    <source>
        <dbReference type="SAM" id="Phobius"/>
    </source>
</evidence>
<evidence type="ECO:0000256" key="2">
    <source>
        <dbReference type="ARBA" id="ARBA00022448"/>
    </source>
</evidence>
<reference evidence="16 17" key="1">
    <citation type="journal article" date="2014" name="Genome Announc.">
        <title>Complete Genome Sequence of Spiroplasma apis B31T (ATCC 33834), a Bacterium Associated with May Disease of Honeybees (Apis mellifera).</title>
        <authorList>
            <person name="Ku C."/>
            <person name="Lo W.S."/>
            <person name="Chen L.L."/>
            <person name="Kuo C.H."/>
        </authorList>
    </citation>
    <scope>NUCLEOTIDE SEQUENCE [LARGE SCALE GENOMIC DNA]</scope>
    <source>
        <strain evidence="16">B31</strain>
    </source>
</reference>
<feature type="transmembrane region" description="Helical" evidence="13">
    <location>
        <begin position="390"/>
        <end position="414"/>
    </location>
</feature>
<feature type="transmembrane region" description="Helical" evidence="13">
    <location>
        <begin position="225"/>
        <end position="248"/>
    </location>
</feature>
<dbReference type="GO" id="GO:0015764">
    <property type="term" value="P:N-acetylglucosamine transport"/>
    <property type="evidence" value="ECO:0007669"/>
    <property type="project" value="TreeGrafter"/>
</dbReference>
<keyword evidence="9 13" id="KW-1133">Transmembrane helix</keyword>
<evidence type="ECO:0000259" key="14">
    <source>
        <dbReference type="PROSITE" id="PS51098"/>
    </source>
</evidence>
<feature type="active site" description="Phosphocysteine intermediate; for EIIB activity" evidence="11">
    <location>
        <position position="536"/>
    </location>
</feature>
<dbReference type="InterPro" id="IPR036878">
    <property type="entry name" value="Glu_permease_IIB"/>
</dbReference>
<dbReference type="HOGENOM" id="CLU_012312_1_0_14"/>
<feature type="transmembrane region" description="Helical" evidence="13">
    <location>
        <begin position="336"/>
        <end position="356"/>
    </location>
</feature>
<dbReference type="GO" id="GO:0016301">
    <property type="term" value="F:kinase activity"/>
    <property type="evidence" value="ECO:0007669"/>
    <property type="project" value="UniProtKB-KW"/>
</dbReference>
<feature type="transmembrane region" description="Helical" evidence="13">
    <location>
        <begin position="455"/>
        <end position="476"/>
    </location>
</feature>